<protein>
    <submittedName>
        <fullName evidence="5">8-oxo-dGTP diphosphatase</fullName>
    </submittedName>
</protein>
<dbReference type="GO" id="GO:0016787">
    <property type="term" value="F:hydrolase activity"/>
    <property type="evidence" value="ECO:0007669"/>
    <property type="project" value="UniProtKB-KW"/>
</dbReference>
<dbReference type="SUPFAM" id="SSF55811">
    <property type="entry name" value="Nudix"/>
    <property type="match status" value="1"/>
</dbReference>
<dbReference type="PRINTS" id="PR00502">
    <property type="entry name" value="NUDIXFAMILY"/>
</dbReference>
<organism evidence="5 6">
    <name type="scientific">Paenibacillus typhae</name>
    <dbReference type="NCBI Taxonomy" id="1174501"/>
    <lineage>
        <taxon>Bacteria</taxon>
        <taxon>Bacillati</taxon>
        <taxon>Bacillota</taxon>
        <taxon>Bacilli</taxon>
        <taxon>Bacillales</taxon>
        <taxon>Paenibacillaceae</taxon>
        <taxon>Paenibacillus</taxon>
    </lineage>
</organism>
<name>A0A1G8M528_9BACL</name>
<evidence type="ECO:0000259" key="4">
    <source>
        <dbReference type="PROSITE" id="PS51462"/>
    </source>
</evidence>
<dbReference type="Proteomes" id="UP000199050">
    <property type="component" value="Unassembled WGS sequence"/>
</dbReference>
<dbReference type="AlphaFoldDB" id="A0A1G8M528"/>
<dbReference type="STRING" id="1174501.SAMN05216192_1072"/>
<dbReference type="RefSeq" id="WP_090713671.1">
    <property type="nucleotide sequence ID" value="NZ_CBCSKY010000012.1"/>
</dbReference>
<keyword evidence="2 3" id="KW-0378">Hydrolase</keyword>
<dbReference type="OrthoDB" id="9787476at2"/>
<dbReference type="CDD" id="cd04699">
    <property type="entry name" value="NUDIX_MutT_Nudt1"/>
    <property type="match status" value="1"/>
</dbReference>
<sequence>MTRNSRGIIVAVKGVVMHQGTILIVQRAAADVIGAGSWECPGGKIEFGEGLEAALEREIAEETGLKVTVGEVLYAASFLTDPGRQVVIITYLCRSGENAVQLSEEHAAYKWCTRTELQELLPAGILAEFERSGVFTMAELI</sequence>
<dbReference type="EMBL" id="FNDX01000007">
    <property type="protein sequence ID" value="SDI63058.1"/>
    <property type="molecule type" value="Genomic_DNA"/>
</dbReference>
<dbReference type="InterPro" id="IPR020476">
    <property type="entry name" value="Nudix_hydrolase"/>
</dbReference>
<dbReference type="PANTHER" id="PTHR43736">
    <property type="entry name" value="ADP-RIBOSE PYROPHOSPHATASE"/>
    <property type="match status" value="1"/>
</dbReference>
<dbReference type="PANTHER" id="PTHR43736:SF1">
    <property type="entry name" value="DIHYDRONEOPTERIN TRIPHOSPHATE DIPHOSPHATASE"/>
    <property type="match status" value="1"/>
</dbReference>
<evidence type="ECO:0000256" key="1">
    <source>
        <dbReference type="ARBA" id="ARBA00005582"/>
    </source>
</evidence>
<dbReference type="InterPro" id="IPR020084">
    <property type="entry name" value="NUDIX_hydrolase_CS"/>
</dbReference>
<proteinExistence type="inferred from homology"/>
<feature type="domain" description="Nudix hydrolase" evidence="4">
    <location>
        <begin position="1"/>
        <end position="134"/>
    </location>
</feature>
<dbReference type="PROSITE" id="PS00893">
    <property type="entry name" value="NUDIX_BOX"/>
    <property type="match status" value="1"/>
</dbReference>
<dbReference type="InterPro" id="IPR015797">
    <property type="entry name" value="NUDIX_hydrolase-like_dom_sf"/>
</dbReference>
<dbReference type="Pfam" id="PF00293">
    <property type="entry name" value="NUDIX"/>
    <property type="match status" value="1"/>
</dbReference>
<evidence type="ECO:0000313" key="6">
    <source>
        <dbReference type="Proteomes" id="UP000199050"/>
    </source>
</evidence>
<accession>A0A1G8M528</accession>
<gene>
    <name evidence="5" type="ORF">SAMN05216192_1072</name>
</gene>
<comment type="similarity">
    <text evidence="1 3">Belongs to the Nudix hydrolase family.</text>
</comment>
<dbReference type="Gene3D" id="3.90.79.10">
    <property type="entry name" value="Nucleoside Triphosphate Pyrophosphohydrolase"/>
    <property type="match status" value="1"/>
</dbReference>
<reference evidence="6" key="1">
    <citation type="submission" date="2016-10" db="EMBL/GenBank/DDBJ databases">
        <authorList>
            <person name="Varghese N."/>
            <person name="Submissions S."/>
        </authorList>
    </citation>
    <scope>NUCLEOTIDE SEQUENCE [LARGE SCALE GENOMIC DNA]</scope>
    <source>
        <strain evidence="6">CGMCC 1.11012</strain>
    </source>
</reference>
<evidence type="ECO:0000313" key="5">
    <source>
        <dbReference type="EMBL" id="SDI63058.1"/>
    </source>
</evidence>
<keyword evidence="6" id="KW-1185">Reference proteome</keyword>
<dbReference type="InterPro" id="IPR000086">
    <property type="entry name" value="NUDIX_hydrolase_dom"/>
</dbReference>
<dbReference type="PROSITE" id="PS51462">
    <property type="entry name" value="NUDIX"/>
    <property type="match status" value="1"/>
</dbReference>
<evidence type="ECO:0000256" key="3">
    <source>
        <dbReference type="RuleBase" id="RU003476"/>
    </source>
</evidence>
<evidence type="ECO:0000256" key="2">
    <source>
        <dbReference type="ARBA" id="ARBA00022801"/>
    </source>
</evidence>